<sequence length="290" mass="32898">MAEGDVIDVRFFAPPADLAHCFTTFYRLEVNVPPGEKLEDWLQPEWGNLRFFTDGPPTAQALKGPRVDGARFQATGPSSCMTHFTLGRTRMWGIGLRPLGWARFVADDASAHANTVVDGEAAPPFARFAPLCDVLCTRARSDEEQFDALSSFFRQLAEPPRDQPRIQRVHEVMVDPRLLQVEEFARRSGLSKRTLERVCARHFGFAPRLLLRRQRLMRSLAAFMLEPRASWSAVIDRHYHDQSHFVHEFHAFMGCTPSDYAAQPHPVLGAFMAERKRIWGSPVQTLDPPT</sequence>
<dbReference type="PROSITE" id="PS01124">
    <property type="entry name" value="HTH_ARAC_FAMILY_2"/>
    <property type="match status" value="1"/>
</dbReference>
<evidence type="ECO:0000256" key="1">
    <source>
        <dbReference type="ARBA" id="ARBA00023015"/>
    </source>
</evidence>
<evidence type="ECO:0000259" key="4">
    <source>
        <dbReference type="PROSITE" id="PS01124"/>
    </source>
</evidence>
<evidence type="ECO:0000313" key="5">
    <source>
        <dbReference type="EMBL" id="KNH00603.1"/>
    </source>
</evidence>
<dbReference type="InterPro" id="IPR018060">
    <property type="entry name" value="HTH_AraC"/>
</dbReference>
<evidence type="ECO:0000313" key="6">
    <source>
        <dbReference type="Proteomes" id="UP000037446"/>
    </source>
</evidence>
<dbReference type="Proteomes" id="UP000037446">
    <property type="component" value="Unassembled WGS sequence"/>
</dbReference>
<evidence type="ECO:0000256" key="3">
    <source>
        <dbReference type="ARBA" id="ARBA00023163"/>
    </source>
</evidence>
<gene>
    <name evidence="5" type="ORF">J121_1214</name>
</gene>
<dbReference type="PATRIC" id="fig|1306953.7.peg.1249"/>
<name>A0A0L1K9J2_9SPHN</name>
<comment type="caution">
    <text evidence="5">The sequence shown here is derived from an EMBL/GenBank/DDBJ whole genome shotgun (WGS) entry which is preliminary data.</text>
</comment>
<dbReference type="SMART" id="SM00342">
    <property type="entry name" value="HTH_ARAC"/>
    <property type="match status" value="1"/>
</dbReference>
<protein>
    <submittedName>
        <fullName evidence="5">Transcriptional regulator, AraC family</fullName>
    </submittedName>
</protein>
<dbReference type="Pfam" id="PF12833">
    <property type="entry name" value="HTH_18"/>
    <property type="match status" value="1"/>
</dbReference>
<feature type="domain" description="HTH araC/xylS-type" evidence="4">
    <location>
        <begin position="163"/>
        <end position="263"/>
    </location>
</feature>
<dbReference type="GO" id="GO:0043565">
    <property type="term" value="F:sequence-specific DNA binding"/>
    <property type="evidence" value="ECO:0007669"/>
    <property type="project" value="InterPro"/>
</dbReference>
<keyword evidence="1" id="KW-0805">Transcription regulation</keyword>
<dbReference type="GO" id="GO:0003700">
    <property type="term" value="F:DNA-binding transcription factor activity"/>
    <property type="evidence" value="ECO:0007669"/>
    <property type="project" value="InterPro"/>
</dbReference>
<reference evidence="5" key="1">
    <citation type="submission" date="2015-02" db="EMBL/GenBank/DDBJ databases">
        <authorList>
            <person name="Chooi Y.-H."/>
        </authorList>
    </citation>
    <scope>NUCLEOTIDE SEQUENCE [LARGE SCALE GENOMIC DNA]</scope>
    <source>
        <strain evidence="5">LAMA 915</strain>
    </source>
</reference>
<dbReference type="InterPro" id="IPR050204">
    <property type="entry name" value="AraC_XylS_family_regulators"/>
</dbReference>
<dbReference type="RefSeq" id="WP_228135309.1">
    <property type="nucleotide sequence ID" value="NZ_JYNE01000028.1"/>
</dbReference>
<evidence type="ECO:0000256" key="2">
    <source>
        <dbReference type="ARBA" id="ARBA00023125"/>
    </source>
</evidence>
<keyword evidence="2" id="KW-0238">DNA-binding</keyword>
<dbReference type="AlphaFoldDB" id="A0A0L1K9J2"/>
<proteinExistence type="predicted"/>
<dbReference type="PANTHER" id="PTHR46796">
    <property type="entry name" value="HTH-TYPE TRANSCRIPTIONAL ACTIVATOR RHAS-RELATED"/>
    <property type="match status" value="1"/>
</dbReference>
<accession>A0A0L1K9J2</accession>
<dbReference type="Gene3D" id="1.10.10.60">
    <property type="entry name" value="Homeodomain-like"/>
    <property type="match status" value="1"/>
</dbReference>
<keyword evidence="3" id="KW-0804">Transcription</keyword>
<dbReference type="EMBL" id="JYNE01000028">
    <property type="protein sequence ID" value="KNH00603.1"/>
    <property type="molecule type" value="Genomic_DNA"/>
</dbReference>
<dbReference type="STRING" id="1306953.J121_1214"/>
<organism evidence="5 6">
    <name type="scientific">Qipengyuania citrea LAMA 915</name>
    <dbReference type="NCBI Taxonomy" id="1306953"/>
    <lineage>
        <taxon>Bacteria</taxon>
        <taxon>Pseudomonadati</taxon>
        <taxon>Pseudomonadota</taxon>
        <taxon>Alphaproteobacteria</taxon>
        <taxon>Sphingomonadales</taxon>
        <taxon>Erythrobacteraceae</taxon>
        <taxon>Qipengyuania</taxon>
    </lineage>
</organism>